<feature type="compositionally biased region" description="Gly residues" evidence="4">
    <location>
        <begin position="283"/>
        <end position="295"/>
    </location>
</feature>
<dbReference type="Pfam" id="PF01142">
    <property type="entry name" value="TruD"/>
    <property type="match status" value="2"/>
</dbReference>
<evidence type="ECO:0000256" key="1">
    <source>
        <dbReference type="ARBA" id="ARBA00001166"/>
    </source>
</evidence>
<dbReference type="GO" id="GO:0003723">
    <property type="term" value="F:RNA binding"/>
    <property type="evidence" value="ECO:0007669"/>
    <property type="project" value="InterPro"/>
</dbReference>
<dbReference type="Gene3D" id="3.30.2350.20">
    <property type="entry name" value="TruD, catalytic domain"/>
    <property type="match status" value="2"/>
</dbReference>
<dbReference type="PANTHER" id="PTHR13326:SF21">
    <property type="entry name" value="PSEUDOURIDYLATE SYNTHASE PUS7L"/>
    <property type="match status" value="1"/>
</dbReference>
<dbReference type="InterPro" id="IPR011760">
    <property type="entry name" value="PsdUridine_synth_TruD_insert"/>
</dbReference>
<dbReference type="Proteomes" id="UP001044222">
    <property type="component" value="Chromosome 19"/>
</dbReference>
<evidence type="ECO:0000256" key="4">
    <source>
        <dbReference type="SAM" id="MobiDB-lite"/>
    </source>
</evidence>
<dbReference type="PIRSF" id="PIRSF037016">
    <property type="entry name" value="Pseudouridin_synth_euk_prd"/>
    <property type="match status" value="1"/>
</dbReference>
<organism evidence="6 7">
    <name type="scientific">Anguilla anguilla</name>
    <name type="common">European freshwater eel</name>
    <name type="synonym">Muraena anguilla</name>
    <dbReference type="NCBI Taxonomy" id="7936"/>
    <lineage>
        <taxon>Eukaryota</taxon>
        <taxon>Metazoa</taxon>
        <taxon>Chordata</taxon>
        <taxon>Craniata</taxon>
        <taxon>Vertebrata</taxon>
        <taxon>Euteleostomi</taxon>
        <taxon>Actinopterygii</taxon>
        <taxon>Neopterygii</taxon>
        <taxon>Teleostei</taxon>
        <taxon>Anguilliformes</taxon>
        <taxon>Anguillidae</taxon>
        <taxon>Anguilla</taxon>
    </lineage>
</organism>
<comment type="similarity">
    <text evidence="2">Belongs to the pseudouridine synthase TruD family.</text>
</comment>
<dbReference type="CDD" id="cd02576">
    <property type="entry name" value="PseudoU_synth_ScPUS7"/>
    <property type="match status" value="1"/>
</dbReference>
<accession>A0A9D3LI80</accession>
<dbReference type="GO" id="GO:0001522">
    <property type="term" value="P:pseudouridine synthesis"/>
    <property type="evidence" value="ECO:0007669"/>
    <property type="project" value="InterPro"/>
</dbReference>
<dbReference type="EMBL" id="JAFIRN010000019">
    <property type="protein sequence ID" value="KAG5830436.1"/>
    <property type="molecule type" value="Genomic_DNA"/>
</dbReference>
<evidence type="ECO:0000256" key="2">
    <source>
        <dbReference type="ARBA" id="ARBA00007953"/>
    </source>
</evidence>
<name>A0A9D3LI80_ANGAN</name>
<keyword evidence="7" id="KW-1185">Reference proteome</keyword>
<dbReference type="PANTHER" id="PTHR13326">
    <property type="entry name" value="TRNA PSEUDOURIDINE SYNTHASE D"/>
    <property type="match status" value="1"/>
</dbReference>
<dbReference type="InterPro" id="IPR020103">
    <property type="entry name" value="PsdUridine_synth_cat_dom_sf"/>
</dbReference>
<dbReference type="GO" id="GO:0005634">
    <property type="term" value="C:nucleus"/>
    <property type="evidence" value="ECO:0007669"/>
    <property type="project" value="TreeGrafter"/>
</dbReference>
<comment type="catalytic activity">
    <reaction evidence="1">
        <text>a uridine in mRNA = a pseudouridine in mRNA</text>
        <dbReference type="Rhea" id="RHEA:56644"/>
        <dbReference type="Rhea" id="RHEA-COMP:14658"/>
        <dbReference type="Rhea" id="RHEA-COMP:14659"/>
        <dbReference type="ChEBI" id="CHEBI:65314"/>
        <dbReference type="ChEBI" id="CHEBI:65315"/>
    </reaction>
</comment>
<evidence type="ECO:0000313" key="6">
    <source>
        <dbReference type="EMBL" id="KAG5830436.1"/>
    </source>
</evidence>
<comment type="caution">
    <text evidence="6">The sequence shown here is derived from an EMBL/GenBank/DDBJ whole genome shotgun (WGS) entry which is preliminary data.</text>
</comment>
<gene>
    <name evidence="6" type="ORF">ANANG_G00310600</name>
</gene>
<keyword evidence="3" id="KW-0413">Isomerase</keyword>
<proteinExistence type="inferred from homology"/>
<sequence length="426" mass="46351">MAFLPVEVPLNLRSALVFFSPPGFTLRKENLETLEAIGYMAALLGVLPSDFTYAGIKDKRALTHQSMVVKKISPERLQKSPEFEKKGIQLSHIQPAPQPLHLGRLRGNRFQLVVRDLRPHGPGSGADLPRLVREALDNVEAKGFVNAYGPQRFGAGQGVKADQVGLALLKGEMVTAVRLFFTPDEGDDLQNRAKNHFLQTGNAKESLALMPGHKVRERLVLRALHRYGTGREGCARGWLSLPHGTRAFYVHAYCSRVWGTGRRLPPAPAGPRGRRPAGRPGLDPGGGGGGPGRGAGSQKVHVVTAAEEAEGVFSLSQVVLPMPGNAVKYPENALGPWYRERLERDGLRDCRFRVTPLKLNVPGCYRPLLAYPRNLTRRLQGVPGGGPAERDDPLAPPAGPSLALSFDLDASCYATVCLREIMKCDP</sequence>
<dbReference type="PROSITE" id="PS50984">
    <property type="entry name" value="TRUD"/>
    <property type="match status" value="1"/>
</dbReference>
<dbReference type="SUPFAM" id="SSF55120">
    <property type="entry name" value="Pseudouridine synthase"/>
    <property type="match status" value="1"/>
</dbReference>
<evidence type="ECO:0000259" key="5">
    <source>
        <dbReference type="PROSITE" id="PS50984"/>
    </source>
</evidence>
<reference evidence="6" key="1">
    <citation type="submission" date="2021-01" db="EMBL/GenBank/DDBJ databases">
        <title>A chromosome-scale assembly of European eel, Anguilla anguilla.</title>
        <authorList>
            <person name="Henkel C."/>
            <person name="Jong-Raadsen S.A."/>
            <person name="Dufour S."/>
            <person name="Weltzien F.-A."/>
            <person name="Palstra A.P."/>
            <person name="Pelster B."/>
            <person name="Spaink H.P."/>
            <person name="Van Den Thillart G.E."/>
            <person name="Jansen H."/>
            <person name="Zahm M."/>
            <person name="Klopp C."/>
            <person name="Cedric C."/>
            <person name="Louis A."/>
            <person name="Berthelot C."/>
            <person name="Parey E."/>
            <person name="Roest Crollius H."/>
            <person name="Montfort J."/>
            <person name="Robinson-Rechavi M."/>
            <person name="Bucao C."/>
            <person name="Bouchez O."/>
            <person name="Gislard M."/>
            <person name="Lluch J."/>
            <person name="Milhes M."/>
            <person name="Lampietro C."/>
            <person name="Lopez Roques C."/>
            <person name="Donnadieu C."/>
            <person name="Braasch I."/>
            <person name="Desvignes T."/>
            <person name="Postlethwait J."/>
            <person name="Bobe J."/>
            <person name="Guiguen Y."/>
            <person name="Dirks R."/>
        </authorList>
    </citation>
    <scope>NUCLEOTIDE SEQUENCE</scope>
    <source>
        <strain evidence="6">Tag_6206</strain>
        <tissue evidence="6">Liver</tissue>
    </source>
</reference>
<dbReference type="InterPro" id="IPR042214">
    <property type="entry name" value="TruD_catalytic"/>
</dbReference>
<evidence type="ECO:0000256" key="3">
    <source>
        <dbReference type="ARBA" id="ARBA00023235"/>
    </source>
</evidence>
<protein>
    <recommendedName>
        <fullName evidence="5">TRUD domain-containing protein</fullName>
    </recommendedName>
</protein>
<dbReference type="InterPro" id="IPR001656">
    <property type="entry name" value="PsdUridine_synth_TruD"/>
</dbReference>
<feature type="region of interest" description="Disordered" evidence="4">
    <location>
        <begin position="264"/>
        <end position="300"/>
    </location>
</feature>
<evidence type="ECO:0000313" key="7">
    <source>
        <dbReference type="Proteomes" id="UP001044222"/>
    </source>
</evidence>
<feature type="domain" description="TRUD" evidence="5">
    <location>
        <begin position="143"/>
        <end position="371"/>
    </location>
</feature>
<dbReference type="GO" id="GO:0009982">
    <property type="term" value="F:pseudouridine synthase activity"/>
    <property type="evidence" value="ECO:0007669"/>
    <property type="project" value="InterPro"/>
</dbReference>
<dbReference type="AlphaFoldDB" id="A0A9D3LI80"/>